<accession>A0A1I8AL00</accession>
<keyword evidence="2" id="KW-1185">Reference proteome</keyword>
<proteinExistence type="predicted"/>
<keyword evidence="1" id="KW-0812">Transmembrane</keyword>
<dbReference type="Proteomes" id="UP000095287">
    <property type="component" value="Unplaced"/>
</dbReference>
<feature type="transmembrane region" description="Helical" evidence="1">
    <location>
        <begin position="40"/>
        <end position="64"/>
    </location>
</feature>
<dbReference type="WBParaSite" id="L893_g6811.t1">
    <property type="protein sequence ID" value="L893_g6811.t1"/>
    <property type="gene ID" value="L893_g6811"/>
</dbReference>
<keyword evidence="1" id="KW-0472">Membrane</keyword>
<keyword evidence="1" id="KW-1133">Transmembrane helix</keyword>
<evidence type="ECO:0000256" key="1">
    <source>
        <dbReference type="SAM" id="Phobius"/>
    </source>
</evidence>
<dbReference type="AlphaFoldDB" id="A0A1I8AL00"/>
<sequence>MMHPVCKGRTLGAVYPCRLLEVTYRPETAKVRRPRRQREITLPVVLSAIIILLLFVGFTIILGVSAVKDYFSSDGANSTDDSST</sequence>
<reference evidence="3" key="1">
    <citation type="submission" date="2016-11" db="UniProtKB">
        <authorList>
            <consortium name="WormBaseParasite"/>
        </authorList>
    </citation>
    <scope>IDENTIFICATION</scope>
</reference>
<name>A0A1I8AL00_9BILA</name>
<evidence type="ECO:0000313" key="2">
    <source>
        <dbReference type="Proteomes" id="UP000095287"/>
    </source>
</evidence>
<protein>
    <submittedName>
        <fullName evidence="3">Col_cuticle_N domain-containing protein</fullName>
    </submittedName>
</protein>
<evidence type="ECO:0000313" key="3">
    <source>
        <dbReference type="WBParaSite" id="L893_g6811.t1"/>
    </source>
</evidence>
<organism evidence="2 3">
    <name type="scientific">Steinernema glaseri</name>
    <dbReference type="NCBI Taxonomy" id="37863"/>
    <lineage>
        <taxon>Eukaryota</taxon>
        <taxon>Metazoa</taxon>
        <taxon>Ecdysozoa</taxon>
        <taxon>Nematoda</taxon>
        <taxon>Chromadorea</taxon>
        <taxon>Rhabditida</taxon>
        <taxon>Tylenchina</taxon>
        <taxon>Panagrolaimomorpha</taxon>
        <taxon>Strongyloidoidea</taxon>
        <taxon>Steinernematidae</taxon>
        <taxon>Steinernema</taxon>
    </lineage>
</organism>